<evidence type="ECO:0000313" key="1">
    <source>
        <dbReference type="EMBL" id="GAA0943072.1"/>
    </source>
</evidence>
<organism evidence="1 2">
    <name type="scientific">Actinocorallia libanotica</name>
    <dbReference type="NCBI Taxonomy" id="46162"/>
    <lineage>
        <taxon>Bacteria</taxon>
        <taxon>Bacillati</taxon>
        <taxon>Actinomycetota</taxon>
        <taxon>Actinomycetes</taxon>
        <taxon>Streptosporangiales</taxon>
        <taxon>Thermomonosporaceae</taxon>
        <taxon>Actinocorallia</taxon>
    </lineage>
</organism>
<evidence type="ECO:0000313" key="2">
    <source>
        <dbReference type="Proteomes" id="UP001500665"/>
    </source>
</evidence>
<accession>A0ABP4B1E8</accession>
<dbReference type="Proteomes" id="UP001500665">
    <property type="component" value="Unassembled WGS sequence"/>
</dbReference>
<reference evidence="2" key="1">
    <citation type="journal article" date="2019" name="Int. J. Syst. Evol. Microbiol.">
        <title>The Global Catalogue of Microorganisms (GCM) 10K type strain sequencing project: providing services to taxonomists for standard genome sequencing and annotation.</title>
        <authorList>
            <consortium name="The Broad Institute Genomics Platform"/>
            <consortium name="The Broad Institute Genome Sequencing Center for Infectious Disease"/>
            <person name="Wu L."/>
            <person name="Ma J."/>
        </authorList>
    </citation>
    <scope>NUCLEOTIDE SEQUENCE [LARGE SCALE GENOMIC DNA]</scope>
    <source>
        <strain evidence="2">JCM 10696</strain>
    </source>
</reference>
<sequence length="274" mass="30584">MDVPIHLNEHITAAALRADLERVQETGRYLVRHSPDKCSTIIGLALLASDWDEQDIDLIKHIGLLSETFGPLAAHALKRRMGGGQALLWLAQRTAGWGRVYIVEALCEVGGAAARPWLLREAINGDILNGYYVGAVAKAADVHEAITSPDPDDDLIDHTGRLLSLMANNNGMGQTWNYYHAIRRVLDAHVSHLARQQPTARRYYTAAHIADRLLKGDPDLPNLPPDHQARLLDQYLTILRRDDWSAVIRADLNSTDEYSTWFLETVAARLHLLN</sequence>
<keyword evidence="2" id="KW-1185">Reference proteome</keyword>
<proteinExistence type="predicted"/>
<gene>
    <name evidence="1" type="ORF">GCM10009550_14780</name>
</gene>
<name>A0ABP4B1E8_9ACTN</name>
<comment type="caution">
    <text evidence="1">The sequence shown here is derived from an EMBL/GenBank/DDBJ whole genome shotgun (WGS) entry which is preliminary data.</text>
</comment>
<protein>
    <submittedName>
        <fullName evidence="1">Uncharacterized protein</fullName>
    </submittedName>
</protein>
<dbReference type="EMBL" id="BAAAHH010000004">
    <property type="protein sequence ID" value="GAA0943072.1"/>
    <property type="molecule type" value="Genomic_DNA"/>
</dbReference>